<feature type="non-terminal residue" evidence="3">
    <location>
        <position position="174"/>
    </location>
</feature>
<feature type="compositionally biased region" description="Low complexity" evidence="1">
    <location>
        <begin position="87"/>
        <end position="96"/>
    </location>
</feature>
<keyword evidence="2" id="KW-0732">Signal</keyword>
<feature type="compositionally biased region" description="Pro residues" evidence="1">
    <location>
        <begin position="40"/>
        <end position="49"/>
    </location>
</feature>
<name>A0ABN9YG16_9DINO</name>
<reference evidence="3" key="1">
    <citation type="submission" date="2023-10" db="EMBL/GenBank/DDBJ databases">
        <authorList>
            <person name="Chen Y."/>
            <person name="Shah S."/>
            <person name="Dougan E. K."/>
            <person name="Thang M."/>
            <person name="Chan C."/>
        </authorList>
    </citation>
    <scope>NUCLEOTIDE SEQUENCE [LARGE SCALE GENOMIC DNA]</scope>
</reference>
<evidence type="ECO:0000256" key="2">
    <source>
        <dbReference type="SAM" id="SignalP"/>
    </source>
</evidence>
<evidence type="ECO:0000313" key="4">
    <source>
        <dbReference type="Proteomes" id="UP001189429"/>
    </source>
</evidence>
<feature type="compositionally biased region" description="Basic residues" evidence="1">
    <location>
        <begin position="97"/>
        <end position="109"/>
    </location>
</feature>
<organism evidence="3 4">
    <name type="scientific">Prorocentrum cordatum</name>
    <dbReference type="NCBI Taxonomy" id="2364126"/>
    <lineage>
        <taxon>Eukaryota</taxon>
        <taxon>Sar</taxon>
        <taxon>Alveolata</taxon>
        <taxon>Dinophyceae</taxon>
        <taxon>Prorocentrales</taxon>
        <taxon>Prorocentraceae</taxon>
        <taxon>Prorocentrum</taxon>
    </lineage>
</organism>
<feature type="region of interest" description="Disordered" evidence="1">
    <location>
        <begin position="34"/>
        <end position="143"/>
    </location>
</feature>
<protein>
    <submittedName>
        <fullName evidence="3">Uncharacterized protein</fullName>
    </submittedName>
</protein>
<keyword evidence="4" id="KW-1185">Reference proteome</keyword>
<gene>
    <name evidence="3" type="ORF">PCOR1329_LOCUS85126</name>
</gene>
<dbReference type="Proteomes" id="UP001189429">
    <property type="component" value="Unassembled WGS sequence"/>
</dbReference>
<comment type="caution">
    <text evidence="3">The sequence shown here is derived from an EMBL/GenBank/DDBJ whole genome shotgun (WGS) entry which is preliminary data.</text>
</comment>
<evidence type="ECO:0000313" key="3">
    <source>
        <dbReference type="EMBL" id="CAK0911170.1"/>
    </source>
</evidence>
<feature type="compositionally biased region" description="Pro residues" evidence="1">
    <location>
        <begin position="111"/>
        <end position="125"/>
    </location>
</feature>
<evidence type="ECO:0000256" key="1">
    <source>
        <dbReference type="SAM" id="MobiDB-lite"/>
    </source>
</evidence>
<proteinExistence type="predicted"/>
<dbReference type="EMBL" id="CAUYUJ010022530">
    <property type="protein sequence ID" value="CAK0911170.1"/>
    <property type="molecule type" value="Genomic_DNA"/>
</dbReference>
<sequence>MRALALALALLAAQCRPAACRGAGGKISLASVRQRLAPSEAPPGAPPTQPQRSWHHQLQRTPQQEDGRCGSRRRSSSGSSCGGGGSCTSSRSCSGGRTRRSRSGRRSGRAPRPPPLPRRTAPAPPGQWLWRPRLPGPHCRAGDQRHADRELGWAELRALHAHVPAGRAVRHEED</sequence>
<accession>A0ABN9YG16</accession>
<feature type="chain" id="PRO_5045986734" evidence="2">
    <location>
        <begin position="21"/>
        <end position="174"/>
    </location>
</feature>
<feature type="signal peptide" evidence="2">
    <location>
        <begin position="1"/>
        <end position="20"/>
    </location>
</feature>